<sequence length="70" mass="7686">MADRDTRLRDLRQQLDQLDIEAQGSALTPGEAEKNRAQRDALLRDLRDGDADATTDATPTEAEAPPTLQP</sequence>
<dbReference type="RefSeq" id="WP_129229357.1">
    <property type="nucleotide sequence ID" value="NZ_QYBB01000049.1"/>
</dbReference>
<comment type="caution">
    <text evidence="2">The sequence shown here is derived from an EMBL/GenBank/DDBJ whole genome shotgun (WGS) entry which is preliminary data.</text>
</comment>
<evidence type="ECO:0000256" key="1">
    <source>
        <dbReference type="SAM" id="MobiDB-lite"/>
    </source>
</evidence>
<name>A0A4V1RU09_9HYPH</name>
<evidence type="ECO:0000313" key="3">
    <source>
        <dbReference type="Proteomes" id="UP000290759"/>
    </source>
</evidence>
<feature type="compositionally biased region" description="Low complexity" evidence="1">
    <location>
        <begin position="52"/>
        <end position="70"/>
    </location>
</feature>
<organism evidence="2 3">
    <name type="scientific">Lichenibacterium minor</name>
    <dbReference type="NCBI Taxonomy" id="2316528"/>
    <lineage>
        <taxon>Bacteria</taxon>
        <taxon>Pseudomonadati</taxon>
        <taxon>Pseudomonadota</taxon>
        <taxon>Alphaproteobacteria</taxon>
        <taxon>Hyphomicrobiales</taxon>
        <taxon>Lichenihabitantaceae</taxon>
        <taxon>Lichenibacterium</taxon>
    </lineage>
</organism>
<proteinExistence type="predicted"/>
<dbReference type="EMBL" id="QYBB01000049">
    <property type="protein sequence ID" value="RYC29514.1"/>
    <property type="molecule type" value="Genomic_DNA"/>
</dbReference>
<accession>A0A4V1RU09</accession>
<feature type="compositionally biased region" description="Basic and acidic residues" evidence="1">
    <location>
        <begin position="31"/>
        <end position="50"/>
    </location>
</feature>
<evidence type="ECO:0000313" key="2">
    <source>
        <dbReference type="EMBL" id="RYC29514.1"/>
    </source>
</evidence>
<dbReference type="Proteomes" id="UP000290759">
    <property type="component" value="Unassembled WGS sequence"/>
</dbReference>
<gene>
    <name evidence="2" type="ORF">D3273_23575</name>
</gene>
<keyword evidence="3" id="KW-1185">Reference proteome</keyword>
<protein>
    <submittedName>
        <fullName evidence="2">Uncharacterized protein</fullName>
    </submittedName>
</protein>
<reference evidence="2 3" key="1">
    <citation type="submission" date="2018-12" db="EMBL/GenBank/DDBJ databases">
        <authorList>
            <person name="Grouzdev D.S."/>
            <person name="Krutkina M.S."/>
        </authorList>
    </citation>
    <scope>NUCLEOTIDE SEQUENCE [LARGE SCALE GENOMIC DNA]</scope>
    <source>
        <strain evidence="2 3">RmlP026</strain>
    </source>
</reference>
<feature type="region of interest" description="Disordered" evidence="1">
    <location>
        <begin position="20"/>
        <end position="70"/>
    </location>
</feature>
<reference evidence="2 3" key="2">
    <citation type="submission" date="2019-02" db="EMBL/GenBank/DDBJ databases">
        <title>'Lichenibacterium ramalinii' gen. nov. sp. nov., 'Lichenibacterium minor' gen. nov. sp. nov.</title>
        <authorList>
            <person name="Pankratov T."/>
        </authorList>
    </citation>
    <scope>NUCLEOTIDE SEQUENCE [LARGE SCALE GENOMIC DNA]</scope>
    <source>
        <strain evidence="2 3">RmlP026</strain>
    </source>
</reference>
<dbReference type="AlphaFoldDB" id="A0A4V1RU09"/>